<dbReference type="InterPro" id="IPR050428">
    <property type="entry name" value="TCS_sensor_his_kinase"/>
</dbReference>
<dbReference type="EMBL" id="LT629758">
    <property type="protein sequence ID" value="SDT41957.1"/>
    <property type="molecule type" value="Genomic_DNA"/>
</dbReference>
<dbReference type="SUPFAM" id="SSF47384">
    <property type="entry name" value="Homodimeric domain of signal transducing histidine kinase"/>
    <property type="match status" value="1"/>
</dbReference>
<gene>
    <name evidence="13" type="ORF">SAMN04489716_3708</name>
</gene>
<evidence type="ECO:0000256" key="11">
    <source>
        <dbReference type="SAM" id="Phobius"/>
    </source>
</evidence>
<dbReference type="Gene3D" id="1.10.287.130">
    <property type="match status" value="1"/>
</dbReference>
<keyword evidence="14" id="KW-1185">Reference proteome</keyword>
<dbReference type="Gene3D" id="3.30.565.10">
    <property type="entry name" value="Histidine kinase-like ATPase, C-terminal domain"/>
    <property type="match status" value="1"/>
</dbReference>
<dbReference type="Pfam" id="PF02518">
    <property type="entry name" value="HATPase_c"/>
    <property type="match status" value="1"/>
</dbReference>
<evidence type="ECO:0000256" key="8">
    <source>
        <dbReference type="ARBA" id="ARBA00022989"/>
    </source>
</evidence>
<evidence type="ECO:0000256" key="9">
    <source>
        <dbReference type="ARBA" id="ARBA00023012"/>
    </source>
</evidence>
<evidence type="ECO:0000256" key="3">
    <source>
        <dbReference type="ARBA" id="ARBA00012438"/>
    </source>
</evidence>
<dbReference type="InterPro" id="IPR003594">
    <property type="entry name" value="HATPase_dom"/>
</dbReference>
<dbReference type="Proteomes" id="UP000198688">
    <property type="component" value="Chromosome I"/>
</dbReference>
<dbReference type="AlphaFoldDB" id="A0A1H2A7W4"/>
<keyword evidence="7 13" id="KW-0418">Kinase</keyword>
<protein>
    <recommendedName>
        <fullName evidence="3">histidine kinase</fullName>
        <ecNumber evidence="3">2.7.13.3</ecNumber>
    </recommendedName>
</protein>
<dbReference type="STRING" id="113562.SAMN04489716_3708"/>
<evidence type="ECO:0000256" key="7">
    <source>
        <dbReference type="ARBA" id="ARBA00022777"/>
    </source>
</evidence>
<evidence type="ECO:0000313" key="14">
    <source>
        <dbReference type="Proteomes" id="UP000198688"/>
    </source>
</evidence>
<dbReference type="Pfam" id="PF00512">
    <property type="entry name" value="HisKA"/>
    <property type="match status" value="1"/>
</dbReference>
<dbReference type="SMART" id="SM00388">
    <property type="entry name" value="HisKA"/>
    <property type="match status" value="1"/>
</dbReference>
<keyword evidence="10 11" id="KW-0472">Membrane</keyword>
<dbReference type="CDD" id="cd00082">
    <property type="entry name" value="HisKA"/>
    <property type="match status" value="1"/>
</dbReference>
<evidence type="ECO:0000313" key="13">
    <source>
        <dbReference type="EMBL" id="SDT41957.1"/>
    </source>
</evidence>
<dbReference type="SMART" id="SM00387">
    <property type="entry name" value="HATPase_c"/>
    <property type="match status" value="1"/>
</dbReference>
<keyword evidence="5" id="KW-0808">Transferase</keyword>
<keyword evidence="4" id="KW-0597">Phosphoprotein</keyword>
<dbReference type="PANTHER" id="PTHR45436:SF5">
    <property type="entry name" value="SENSOR HISTIDINE KINASE TRCS"/>
    <property type="match status" value="1"/>
</dbReference>
<sequence length="393" mass="41946">MNPEVRSASARLTVQFAALMTLLLITVLGLVLVLFKISTDATTEKDLRDASRLTTAQIAPSGIFVTVIRGGTVTVPNGQPDGLVDRETARRVSGGAGPVLRERTVGGRDYTTRTTRRGDLVVQVTAEEHRNEANLRRLAFVLLWSGVAALSIAAFASYVMARRAIRPLAEALAGQRRFVAAASHELRTPLTLLSTRAQLLNHRYRDDLPAGLSASLDEMTRDTRTLNQILDDLLVAADPRDQTGTEDVDLVATTDAVIDAMRDEADARQITLTRSGTAEPAVIRGSGAAVARLCTALVANALDFASTRVTVRIDADGRTAVLSVVDDGPGFAPDLVAHAFEPFVTGRPAGESGTHSGLGLAIVAEITRRHDGRVHIQRGDHGAVVLHLPLRAS</sequence>
<organism evidence="13 14">
    <name type="scientific">Actinoplanes derwentensis</name>
    <dbReference type="NCBI Taxonomy" id="113562"/>
    <lineage>
        <taxon>Bacteria</taxon>
        <taxon>Bacillati</taxon>
        <taxon>Actinomycetota</taxon>
        <taxon>Actinomycetes</taxon>
        <taxon>Micromonosporales</taxon>
        <taxon>Micromonosporaceae</taxon>
        <taxon>Actinoplanes</taxon>
    </lineage>
</organism>
<evidence type="ECO:0000256" key="6">
    <source>
        <dbReference type="ARBA" id="ARBA00022692"/>
    </source>
</evidence>
<name>A0A1H2A7W4_9ACTN</name>
<dbReference type="GO" id="GO:0005886">
    <property type="term" value="C:plasma membrane"/>
    <property type="evidence" value="ECO:0007669"/>
    <property type="project" value="UniProtKB-SubCell"/>
</dbReference>
<reference evidence="13 14" key="1">
    <citation type="submission" date="2016-10" db="EMBL/GenBank/DDBJ databases">
        <authorList>
            <person name="de Groot N.N."/>
        </authorList>
    </citation>
    <scope>NUCLEOTIDE SEQUENCE [LARGE SCALE GENOMIC DNA]</scope>
    <source>
        <strain evidence="13 14">DSM 43941</strain>
    </source>
</reference>
<dbReference type="EC" id="2.7.13.3" evidence="3"/>
<dbReference type="InterPro" id="IPR005467">
    <property type="entry name" value="His_kinase_dom"/>
</dbReference>
<comment type="subcellular location">
    <subcellularLocation>
        <location evidence="2">Cell membrane</location>
    </subcellularLocation>
</comment>
<evidence type="ECO:0000256" key="2">
    <source>
        <dbReference type="ARBA" id="ARBA00004236"/>
    </source>
</evidence>
<evidence type="ECO:0000259" key="12">
    <source>
        <dbReference type="PROSITE" id="PS50109"/>
    </source>
</evidence>
<dbReference type="GO" id="GO:0000155">
    <property type="term" value="F:phosphorelay sensor kinase activity"/>
    <property type="evidence" value="ECO:0007669"/>
    <property type="project" value="InterPro"/>
</dbReference>
<keyword evidence="8 11" id="KW-1133">Transmembrane helix</keyword>
<evidence type="ECO:0000256" key="4">
    <source>
        <dbReference type="ARBA" id="ARBA00022553"/>
    </source>
</evidence>
<dbReference type="PRINTS" id="PR00344">
    <property type="entry name" value="BCTRLSENSOR"/>
</dbReference>
<feature type="transmembrane region" description="Helical" evidence="11">
    <location>
        <begin position="138"/>
        <end position="160"/>
    </location>
</feature>
<comment type="catalytic activity">
    <reaction evidence="1">
        <text>ATP + protein L-histidine = ADP + protein N-phospho-L-histidine.</text>
        <dbReference type="EC" id="2.7.13.3"/>
    </reaction>
</comment>
<keyword evidence="6 11" id="KW-0812">Transmembrane</keyword>
<dbReference type="SUPFAM" id="SSF55874">
    <property type="entry name" value="ATPase domain of HSP90 chaperone/DNA topoisomerase II/histidine kinase"/>
    <property type="match status" value="1"/>
</dbReference>
<dbReference type="InterPro" id="IPR004358">
    <property type="entry name" value="Sig_transdc_His_kin-like_C"/>
</dbReference>
<evidence type="ECO:0000256" key="1">
    <source>
        <dbReference type="ARBA" id="ARBA00000085"/>
    </source>
</evidence>
<dbReference type="OrthoDB" id="9786919at2"/>
<dbReference type="InterPro" id="IPR003661">
    <property type="entry name" value="HisK_dim/P_dom"/>
</dbReference>
<feature type="domain" description="Histidine kinase" evidence="12">
    <location>
        <begin position="181"/>
        <end position="392"/>
    </location>
</feature>
<keyword evidence="9" id="KW-0902">Two-component regulatory system</keyword>
<accession>A0A1H2A7W4</accession>
<dbReference type="PANTHER" id="PTHR45436">
    <property type="entry name" value="SENSOR HISTIDINE KINASE YKOH"/>
    <property type="match status" value="1"/>
</dbReference>
<dbReference type="PROSITE" id="PS50109">
    <property type="entry name" value="HIS_KIN"/>
    <property type="match status" value="1"/>
</dbReference>
<evidence type="ECO:0000256" key="5">
    <source>
        <dbReference type="ARBA" id="ARBA00022679"/>
    </source>
</evidence>
<evidence type="ECO:0000256" key="10">
    <source>
        <dbReference type="ARBA" id="ARBA00023136"/>
    </source>
</evidence>
<feature type="transmembrane region" description="Helical" evidence="11">
    <location>
        <begin position="12"/>
        <end position="35"/>
    </location>
</feature>
<dbReference type="InterPro" id="IPR036097">
    <property type="entry name" value="HisK_dim/P_sf"/>
</dbReference>
<dbReference type="InterPro" id="IPR036890">
    <property type="entry name" value="HATPase_C_sf"/>
</dbReference>
<proteinExistence type="predicted"/>